<dbReference type="EMBL" id="JAVDBT010000042">
    <property type="protein sequence ID" value="MDQ2068247.1"/>
    <property type="molecule type" value="Genomic_DNA"/>
</dbReference>
<dbReference type="SUPFAM" id="SSF54826">
    <property type="entry name" value="Enolase N-terminal domain-like"/>
    <property type="match status" value="1"/>
</dbReference>
<dbReference type="RefSeq" id="WP_306681958.1">
    <property type="nucleotide sequence ID" value="NZ_JAVDBT010000042.1"/>
</dbReference>
<evidence type="ECO:0000313" key="6">
    <source>
        <dbReference type="Proteomes" id="UP001239680"/>
    </source>
</evidence>
<comment type="cofactor">
    <cofactor evidence="1">
        <name>Mg(2+)</name>
        <dbReference type="ChEBI" id="CHEBI:18420"/>
    </cofactor>
</comment>
<dbReference type="Pfam" id="PF02746">
    <property type="entry name" value="MR_MLE_N"/>
    <property type="match status" value="1"/>
</dbReference>
<dbReference type="InterPro" id="IPR018110">
    <property type="entry name" value="Mandel_Rmase/mucon_lact_enz_CS"/>
</dbReference>
<gene>
    <name evidence="5" type="ORF">Q9295_17950</name>
</gene>
<evidence type="ECO:0000256" key="1">
    <source>
        <dbReference type="ARBA" id="ARBA00001946"/>
    </source>
</evidence>
<reference evidence="5 6" key="1">
    <citation type="submission" date="2023-08" db="EMBL/GenBank/DDBJ databases">
        <title>Characterization of two Paracoccaceae strains isolated from Phycosphere and proposal of Xinfangfangia lacusdiani sp. nov.</title>
        <authorList>
            <person name="Deng Y."/>
            <person name="Zhang Y.Q."/>
        </authorList>
    </citation>
    <scope>NUCLEOTIDE SEQUENCE [LARGE SCALE GENOMIC DNA]</scope>
    <source>
        <strain evidence="5 6">CPCC 101601</strain>
    </source>
</reference>
<proteinExistence type="predicted"/>
<dbReference type="InterPro" id="IPR036849">
    <property type="entry name" value="Enolase-like_C_sf"/>
</dbReference>
<feature type="domain" description="Mandelate racemase/muconate lactonizing enzyme C-terminal" evidence="4">
    <location>
        <begin position="142"/>
        <end position="247"/>
    </location>
</feature>
<dbReference type="PANTHER" id="PTHR13794">
    <property type="entry name" value="ENOLASE SUPERFAMILY, MANDELATE RACEMASE"/>
    <property type="match status" value="1"/>
</dbReference>
<dbReference type="InterPro" id="IPR029065">
    <property type="entry name" value="Enolase_C-like"/>
</dbReference>
<dbReference type="InterPro" id="IPR029017">
    <property type="entry name" value="Enolase-like_N"/>
</dbReference>
<dbReference type="Pfam" id="PF13378">
    <property type="entry name" value="MR_MLE_C"/>
    <property type="match status" value="1"/>
</dbReference>
<evidence type="ECO:0000259" key="4">
    <source>
        <dbReference type="SMART" id="SM00922"/>
    </source>
</evidence>
<evidence type="ECO:0000313" key="5">
    <source>
        <dbReference type="EMBL" id="MDQ2068247.1"/>
    </source>
</evidence>
<evidence type="ECO:0000256" key="2">
    <source>
        <dbReference type="ARBA" id="ARBA00022723"/>
    </source>
</evidence>
<dbReference type="SUPFAM" id="SSF51604">
    <property type="entry name" value="Enolase C-terminal domain-like"/>
    <property type="match status" value="1"/>
</dbReference>
<dbReference type="Gene3D" id="3.20.20.120">
    <property type="entry name" value="Enolase-like C-terminal domain"/>
    <property type="match status" value="1"/>
</dbReference>
<dbReference type="SMART" id="SM00922">
    <property type="entry name" value="MR_MLE"/>
    <property type="match status" value="1"/>
</dbReference>
<keyword evidence="2" id="KW-0479">Metal-binding</keyword>
<protein>
    <submittedName>
        <fullName evidence="5">Mandelate racemase/muconate lactonizing enzyme family protein</fullName>
    </submittedName>
</protein>
<dbReference type="InterPro" id="IPR013342">
    <property type="entry name" value="Mandelate_racemase_C"/>
</dbReference>
<dbReference type="InterPro" id="IPR013341">
    <property type="entry name" value="Mandelate_racemase_N_dom"/>
</dbReference>
<organism evidence="5 6">
    <name type="scientific">Pseudogemmobacter lacusdianii</name>
    <dbReference type="NCBI Taxonomy" id="3069608"/>
    <lineage>
        <taxon>Bacteria</taxon>
        <taxon>Pseudomonadati</taxon>
        <taxon>Pseudomonadota</taxon>
        <taxon>Alphaproteobacteria</taxon>
        <taxon>Rhodobacterales</taxon>
        <taxon>Paracoccaceae</taxon>
        <taxon>Pseudogemmobacter</taxon>
    </lineage>
</organism>
<dbReference type="CDD" id="cd03316">
    <property type="entry name" value="MR_like"/>
    <property type="match status" value="1"/>
</dbReference>
<dbReference type="PANTHER" id="PTHR13794:SF58">
    <property type="entry name" value="MITOCHONDRIAL ENOLASE SUPERFAMILY MEMBER 1"/>
    <property type="match status" value="1"/>
</dbReference>
<keyword evidence="3" id="KW-0460">Magnesium</keyword>
<dbReference type="Proteomes" id="UP001239680">
    <property type="component" value="Unassembled WGS sequence"/>
</dbReference>
<sequence length="374" mass="40742">MRISSIKTWPIGYTDTNDFNRVKSTLLVEVTVAGGVTGWGEAVTLAPEATMAAQALIDHGFAPMLREAGDLTIEEAWAKMRAHSWWYGEGGLASIALSAIDMALWDILGKERGLPLYALLGGKRVESLPACASSHVNKATLEENVAEVVDFRDQGYLSAKLGMGKKGLSDVGRNPETDIRFVAMLREALGPDFTLMIDAGNGVIWDRETAIQTVRAMGELGIDWIEEPFYPTLIEDYRALKAAVTVPIATGEREYTVSAYRRLIETGTVDILGVDPARSEGVTGFCKVDQICTETGVVMNAHAWSTAVLTAASLHLSLVSPNTRLFELKPFEVSVQHELVDAPIRHQGGHVHVSDRPGIGVEINRTVLERLAWT</sequence>
<comment type="caution">
    <text evidence="5">The sequence shown here is derived from an EMBL/GenBank/DDBJ whole genome shotgun (WGS) entry which is preliminary data.</text>
</comment>
<dbReference type="InterPro" id="IPR046945">
    <property type="entry name" value="RHMD-like"/>
</dbReference>
<accession>A0ABU0W2K7</accession>
<dbReference type="Gene3D" id="3.30.390.10">
    <property type="entry name" value="Enolase-like, N-terminal domain"/>
    <property type="match status" value="1"/>
</dbReference>
<dbReference type="SFLD" id="SFLDS00001">
    <property type="entry name" value="Enolase"/>
    <property type="match status" value="1"/>
</dbReference>
<dbReference type="PROSITE" id="PS00908">
    <property type="entry name" value="MR_MLE_1"/>
    <property type="match status" value="1"/>
</dbReference>
<name>A0ABU0W2K7_9RHOB</name>
<dbReference type="SFLD" id="SFLDG00179">
    <property type="entry name" value="mandelate_racemase"/>
    <property type="match status" value="1"/>
</dbReference>
<keyword evidence="6" id="KW-1185">Reference proteome</keyword>
<evidence type="ECO:0000256" key="3">
    <source>
        <dbReference type="ARBA" id="ARBA00022842"/>
    </source>
</evidence>